<dbReference type="Proteomes" id="UP000324632">
    <property type="component" value="Chromosome 9"/>
</dbReference>
<evidence type="ECO:0000313" key="3">
    <source>
        <dbReference type="Proteomes" id="UP000324632"/>
    </source>
</evidence>
<dbReference type="AlphaFoldDB" id="A0A5A9P5V5"/>
<feature type="transmembrane region" description="Helical" evidence="1">
    <location>
        <begin position="151"/>
        <end position="169"/>
    </location>
</feature>
<organism evidence="2 3">
    <name type="scientific">Triplophysa tibetana</name>
    <dbReference type="NCBI Taxonomy" id="1572043"/>
    <lineage>
        <taxon>Eukaryota</taxon>
        <taxon>Metazoa</taxon>
        <taxon>Chordata</taxon>
        <taxon>Craniata</taxon>
        <taxon>Vertebrata</taxon>
        <taxon>Euteleostomi</taxon>
        <taxon>Actinopterygii</taxon>
        <taxon>Neopterygii</taxon>
        <taxon>Teleostei</taxon>
        <taxon>Ostariophysi</taxon>
        <taxon>Cypriniformes</taxon>
        <taxon>Nemacheilidae</taxon>
        <taxon>Triplophysa</taxon>
    </lineage>
</organism>
<evidence type="ECO:0000256" key="1">
    <source>
        <dbReference type="SAM" id="Phobius"/>
    </source>
</evidence>
<accession>A0A5A9P5V5</accession>
<keyword evidence="1" id="KW-0812">Transmembrane</keyword>
<dbReference type="EMBL" id="SOYY01000009">
    <property type="protein sequence ID" value="KAA0716561.1"/>
    <property type="molecule type" value="Genomic_DNA"/>
</dbReference>
<evidence type="ECO:0000313" key="2">
    <source>
        <dbReference type="EMBL" id="KAA0716561.1"/>
    </source>
</evidence>
<gene>
    <name evidence="2" type="ORF">E1301_Tti009508</name>
</gene>
<name>A0A5A9P5V5_9TELE</name>
<reference evidence="2 3" key="1">
    <citation type="journal article" date="2019" name="Mol. Ecol. Resour.">
        <title>Chromosome-level genome assembly of Triplophysa tibetana, a fish adapted to the harsh high-altitude environment of the Tibetan Plateau.</title>
        <authorList>
            <person name="Yang X."/>
            <person name="Liu H."/>
            <person name="Ma Z."/>
            <person name="Zou Y."/>
            <person name="Zou M."/>
            <person name="Mao Y."/>
            <person name="Li X."/>
            <person name="Wang H."/>
            <person name="Chen T."/>
            <person name="Wang W."/>
            <person name="Yang R."/>
        </authorList>
    </citation>
    <scope>NUCLEOTIDE SEQUENCE [LARGE SCALE GENOMIC DNA]</scope>
    <source>
        <strain evidence="2">TTIB1903HZAU</strain>
        <tissue evidence="2">Muscle</tissue>
    </source>
</reference>
<proteinExistence type="predicted"/>
<protein>
    <submittedName>
        <fullName evidence="2">Uncharacterized protein</fullName>
    </submittedName>
</protein>
<keyword evidence="3" id="KW-1185">Reference proteome</keyword>
<sequence length="219" mass="24744">MIIILNVNPLILHPANTVNFTMRILTFIIPIQNLLIITHPSLITNITLHFQNSTTIIYIKTPTQKHTNSLSLMTLHQIIIYHRLKHTIITITSPRVIQKAMLTHKHPIIKKLTVFCTQIPKVTAHHIPKDILTIPMQNPTSILTHSPTTKIILTIQSLIIITATTTPIWNPDNTMITSPSTLTISTQSFMMITVLNLVITFFTSLKIHIIIALQISITI</sequence>
<keyword evidence="1" id="KW-1133">Transmembrane helix</keyword>
<comment type="caution">
    <text evidence="2">The sequence shown here is derived from an EMBL/GenBank/DDBJ whole genome shotgun (WGS) entry which is preliminary data.</text>
</comment>
<keyword evidence="1" id="KW-0472">Membrane</keyword>
<feature type="transmembrane region" description="Helical" evidence="1">
    <location>
        <begin position="189"/>
        <end position="213"/>
    </location>
</feature>